<dbReference type="RefSeq" id="WP_121226938.1">
    <property type="nucleotide sequence ID" value="NZ_JBIUBA010000031.1"/>
</dbReference>
<evidence type="ECO:0000256" key="6">
    <source>
        <dbReference type="ARBA" id="ARBA00022605"/>
    </source>
</evidence>
<dbReference type="FunFam" id="3.40.50.1100:FF:000001">
    <property type="entry name" value="Tryptophan synthase beta chain"/>
    <property type="match status" value="1"/>
</dbReference>
<evidence type="ECO:0000256" key="12">
    <source>
        <dbReference type="HAMAP-Rule" id="MF_00133"/>
    </source>
</evidence>
<evidence type="ECO:0000256" key="9">
    <source>
        <dbReference type="ARBA" id="ARBA00023141"/>
    </source>
</evidence>
<dbReference type="GO" id="GO:0005737">
    <property type="term" value="C:cytoplasm"/>
    <property type="evidence" value="ECO:0007669"/>
    <property type="project" value="TreeGrafter"/>
</dbReference>
<keyword evidence="10 12" id="KW-0456">Lyase</keyword>
<dbReference type="InterPro" id="IPR001926">
    <property type="entry name" value="TrpB-like_PALP"/>
</dbReference>
<dbReference type="NCBIfam" id="TIGR00263">
    <property type="entry name" value="trpB"/>
    <property type="match status" value="1"/>
</dbReference>
<evidence type="ECO:0000259" key="14">
    <source>
        <dbReference type="Pfam" id="PF00291"/>
    </source>
</evidence>
<comment type="catalytic activity">
    <reaction evidence="11 12">
        <text>(1S,2R)-1-C-(indol-3-yl)glycerol 3-phosphate + L-serine = D-glyceraldehyde 3-phosphate + L-tryptophan + H2O</text>
        <dbReference type="Rhea" id="RHEA:10532"/>
        <dbReference type="ChEBI" id="CHEBI:15377"/>
        <dbReference type="ChEBI" id="CHEBI:33384"/>
        <dbReference type="ChEBI" id="CHEBI:57912"/>
        <dbReference type="ChEBI" id="CHEBI:58866"/>
        <dbReference type="ChEBI" id="CHEBI:59776"/>
        <dbReference type="EC" id="4.2.1.20"/>
    </reaction>
</comment>
<comment type="caution">
    <text evidence="15">The sequence shown here is derived from an EMBL/GenBank/DDBJ whole genome shotgun (WGS) entry which is preliminary data.</text>
</comment>
<evidence type="ECO:0000256" key="5">
    <source>
        <dbReference type="ARBA" id="ARBA00011270"/>
    </source>
</evidence>
<comment type="subunit">
    <text evidence="5 12">Tetramer of two alpha and two beta chains.</text>
</comment>
<feature type="region of interest" description="Disordered" evidence="13">
    <location>
        <begin position="1"/>
        <end position="20"/>
    </location>
</feature>
<evidence type="ECO:0000256" key="10">
    <source>
        <dbReference type="ARBA" id="ARBA00023239"/>
    </source>
</evidence>
<dbReference type="InterPro" id="IPR006654">
    <property type="entry name" value="Trp_synth_beta"/>
</dbReference>
<comment type="similarity">
    <text evidence="4 12">Belongs to the TrpB family.</text>
</comment>
<keyword evidence="9 12" id="KW-0057">Aromatic amino acid biosynthesis</keyword>
<evidence type="ECO:0000313" key="16">
    <source>
        <dbReference type="Proteomes" id="UP000272729"/>
    </source>
</evidence>
<keyword evidence="6 12" id="KW-0028">Amino-acid biosynthesis</keyword>
<evidence type="ECO:0000256" key="1">
    <source>
        <dbReference type="ARBA" id="ARBA00001933"/>
    </source>
</evidence>
<dbReference type="FunFam" id="3.40.50.1100:FF:000004">
    <property type="entry name" value="Tryptophan synthase beta chain"/>
    <property type="match status" value="1"/>
</dbReference>
<dbReference type="Gene3D" id="3.40.50.1100">
    <property type="match status" value="2"/>
</dbReference>
<dbReference type="HAMAP" id="MF_00133">
    <property type="entry name" value="Trp_synth_beta"/>
    <property type="match status" value="1"/>
</dbReference>
<dbReference type="InterPro" id="IPR036052">
    <property type="entry name" value="TrpB-like_PALP_sf"/>
</dbReference>
<evidence type="ECO:0000313" key="15">
    <source>
        <dbReference type="EMBL" id="RKT73279.1"/>
    </source>
</evidence>
<accession>A0A495XHQ9</accession>
<evidence type="ECO:0000256" key="3">
    <source>
        <dbReference type="ARBA" id="ARBA00004733"/>
    </source>
</evidence>
<dbReference type="OrthoDB" id="9766131at2"/>
<name>A0A495XHQ9_9PSEU</name>
<evidence type="ECO:0000256" key="7">
    <source>
        <dbReference type="ARBA" id="ARBA00022822"/>
    </source>
</evidence>
<feature type="domain" description="Tryptophan synthase beta chain-like PALP" evidence="14">
    <location>
        <begin position="64"/>
        <end position="388"/>
    </location>
</feature>
<dbReference type="InterPro" id="IPR006653">
    <property type="entry name" value="Trp_synth_b_CS"/>
</dbReference>
<reference evidence="15 16" key="1">
    <citation type="submission" date="2018-10" db="EMBL/GenBank/DDBJ databases">
        <title>Sequencing the genomes of 1000 actinobacteria strains.</title>
        <authorList>
            <person name="Klenk H.-P."/>
        </authorList>
    </citation>
    <scope>NUCLEOTIDE SEQUENCE [LARGE SCALE GENOMIC DNA]</scope>
    <source>
        <strain evidence="15 16">DSM 43911</strain>
    </source>
</reference>
<sequence length="407" mass="43455">MSPGQLAPTPHDPDEHGHWGRWGGRYMPEALIAAVDELAAFYEKARVDPDFLDEFARLLRDYAGRPSLLTEAKKFAEHAGGARVFLKREDLNHTGSHKINNVLGQALLTKRMGKKRVIAETGAGQHGVATATACALMGLDCVIYMGEVDTERQALNVARMRLLGAEVIPVKTGSRTLKDAINEALRDWVANVDDTHYLLGTAAGPHPFPVLVRDFHRVIGIEARAQVLEQAGRLPDVVAACVGGGSNAIGIFHGFIDDPSVRLVGLEPGGDGIDTDRHGATLTVGTPGSLHGAMSYVMQDEDGQITEAHSISAGLDYPGVGPEHAHLKDIGRAEYRPVTDVQAMEAFALLSRTEGIIPAIESSHALAGALELGRELGPDGLIVVNLSGRGDKDMDTAIKWFGLGAQS</sequence>
<gene>
    <name evidence="12" type="primary">trpB</name>
    <name evidence="15" type="ORF">DFJ66_6608</name>
</gene>
<dbReference type="InterPro" id="IPR023026">
    <property type="entry name" value="Trp_synth_beta/beta-like"/>
</dbReference>
<evidence type="ECO:0000256" key="11">
    <source>
        <dbReference type="ARBA" id="ARBA00049047"/>
    </source>
</evidence>
<dbReference type="SUPFAM" id="SSF53686">
    <property type="entry name" value="Tryptophan synthase beta subunit-like PLP-dependent enzymes"/>
    <property type="match status" value="1"/>
</dbReference>
<dbReference type="Proteomes" id="UP000272729">
    <property type="component" value="Unassembled WGS sequence"/>
</dbReference>
<dbReference type="AlphaFoldDB" id="A0A495XHQ9"/>
<comment type="function">
    <text evidence="2 12">The beta subunit is responsible for the synthesis of L-tryptophan from indole and L-serine.</text>
</comment>
<evidence type="ECO:0000256" key="4">
    <source>
        <dbReference type="ARBA" id="ARBA00009982"/>
    </source>
</evidence>
<dbReference type="CDD" id="cd06446">
    <property type="entry name" value="Trp-synth_B"/>
    <property type="match status" value="1"/>
</dbReference>
<dbReference type="PROSITE" id="PS00168">
    <property type="entry name" value="TRP_SYNTHASE_BETA"/>
    <property type="match status" value="1"/>
</dbReference>
<evidence type="ECO:0000256" key="8">
    <source>
        <dbReference type="ARBA" id="ARBA00022898"/>
    </source>
</evidence>
<keyword evidence="7 12" id="KW-0822">Tryptophan biosynthesis</keyword>
<dbReference type="EC" id="4.2.1.20" evidence="12"/>
<evidence type="ECO:0000256" key="13">
    <source>
        <dbReference type="SAM" id="MobiDB-lite"/>
    </source>
</evidence>
<feature type="modified residue" description="N6-(pyridoxal phosphate)lysine" evidence="12">
    <location>
        <position position="98"/>
    </location>
</feature>
<evidence type="ECO:0000256" key="2">
    <source>
        <dbReference type="ARBA" id="ARBA00002786"/>
    </source>
</evidence>
<proteinExistence type="inferred from homology"/>
<comment type="cofactor">
    <cofactor evidence="1 12">
        <name>pyridoxal 5'-phosphate</name>
        <dbReference type="ChEBI" id="CHEBI:597326"/>
    </cofactor>
</comment>
<comment type="pathway">
    <text evidence="3 12">Amino-acid biosynthesis; L-tryptophan biosynthesis; L-tryptophan from chorismate: step 5/5.</text>
</comment>
<dbReference type="PANTHER" id="PTHR48077">
    <property type="entry name" value="TRYPTOPHAN SYNTHASE-RELATED"/>
    <property type="match status" value="1"/>
</dbReference>
<keyword evidence="16" id="KW-1185">Reference proteome</keyword>
<organism evidence="15 16">
    <name type="scientific">Saccharothrix variisporea</name>
    <dbReference type="NCBI Taxonomy" id="543527"/>
    <lineage>
        <taxon>Bacteria</taxon>
        <taxon>Bacillati</taxon>
        <taxon>Actinomycetota</taxon>
        <taxon>Actinomycetes</taxon>
        <taxon>Pseudonocardiales</taxon>
        <taxon>Pseudonocardiaceae</taxon>
        <taxon>Saccharothrix</taxon>
    </lineage>
</organism>
<dbReference type="PIRSF" id="PIRSF001413">
    <property type="entry name" value="Trp_syn_beta"/>
    <property type="match status" value="1"/>
</dbReference>
<dbReference type="GO" id="GO:0004834">
    <property type="term" value="F:tryptophan synthase activity"/>
    <property type="evidence" value="ECO:0007669"/>
    <property type="project" value="UniProtKB-UniRule"/>
</dbReference>
<dbReference type="PANTHER" id="PTHR48077:SF3">
    <property type="entry name" value="TRYPTOPHAN SYNTHASE"/>
    <property type="match status" value="1"/>
</dbReference>
<dbReference type="EMBL" id="RBXR01000001">
    <property type="protein sequence ID" value="RKT73279.1"/>
    <property type="molecule type" value="Genomic_DNA"/>
</dbReference>
<dbReference type="Pfam" id="PF00291">
    <property type="entry name" value="PALP"/>
    <property type="match status" value="1"/>
</dbReference>
<dbReference type="UniPathway" id="UPA00035">
    <property type="reaction ID" value="UER00044"/>
</dbReference>
<keyword evidence="8 12" id="KW-0663">Pyridoxal phosphate</keyword>
<protein>
    <recommendedName>
        <fullName evidence="12">Tryptophan synthase beta chain</fullName>
        <ecNumber evidence="12">4.2.1.20</ecNumber>
    </recommendedName>
</protein>